<accession>D2RGP5</accession>
<evidence type="ECO:0000313" key="4">
    <source>
        <dbReference type="Proteomes" id="UP000001901"/>
    </source>
</evidence>
<keyword evidence="4" id="KW-1185">Reference proteome</keyword>
<dbReference type="AlphaFoldDB" id="D2RGP5"/>
<dbReference type="STRING" id="572546.Arcpr_0402"/>
<dbReference type="RefSeq" id="WP_012939806.1">
    <property type="nucleotide sequence ID" value="NC_013741.1"/>
</dbReference>
<dbReference type="Gene3D" id="3.40.50.410">
    <property type="entry name" value="von Willebrand factor, type A domain"/>
    <property type="match status" value="1"/>
</dbReference>
<dbReference type="KEGG" id="apo:Arcpr_0402"/>
<dbReference type="GO" id="GO:0005829">
    <property type="term" value="C:cytosol"/>
    <property type="evidence" value="ECO:0007669"/>
    <property type="project" value="TreeGrafter"/>
</dbReference>
<dbReference type="GeneID" id="8739060"/>
<dbReference type="SUPFAM" id="SSF53300">
    <property type="entry name" value="vWA-like"/>
    <property type="match status" value="1"/>
</dbReference>
<reference evidence="3 4" key="1">
    <citation type="journal article" date="2010" name="Stand. Genomic Sci.">
        <title>Complete genome sequence of Archaeoglobus profundus type strain (AV18).</title>
        <authorList>
            <person name="von Jan M."/>
            <person name="Lapidus A."/>
            <person name="Del Rio T.G."/>
            <person name="Copeland A."/>
            <person name="Tice H."/>
            <person name="Cheng J.F."/>
            <person name="Lucas S."/>
            <person name="Chen F."/>
            <person name="Nolan M."/>
            <person name="Goodwin L."/>
            <person name="Han C."/>
            <person name="Pitluck S."/>
            <person name="Liolios K."/>
            <person name="Ivanova N."/>
            <person name="Mavromatis K."/>
            <person name="Ovchinnikova G."/>
            <person name="Chertkov O."/>
            <person name="Pati A."/>
            <person name="Chen A."/>
            <person name="Palaniappan K."/>
            <person name="Land M."/>
            <person name="Hauser L."/>
            <person name="Chang Y.J."/>
            <person name="Jeffries C.D."/>
            <person name="Saunders E."/>
            <person name="Brettin T."/>
            <person name="Detter J.C."/>
            <person name="Chain P."/>
            <person name="Eichinger K."/>
            <person name="Huber H."/>
            <person name="Spring S."/>
            <person name="Rohde M."/>
            <person name="Goker M."/>
            <person name="Wirth R."/>
            <person name="Woyke T."/>
            <person name="Bristow J."/>
            <person name="Eisen J.A."/>
            <person name="Markowitz V."/>
            <person name="Hugenholtz P."/>
            <person name="Kyrpides N.C."/>
            <person name="Klenk H.P."/>
        </authorList>
    </citation>
    <scope>NUCLEOTIDE SEQUENCE [LARGE SCALE GENOMIC DNA]</scope>
    <source>
        <strain evidence="4">DSM 5631 / JCM 9629 / NBRC 100127 / Av18</strain>
    </source>
</reference>
<sequence length="430" mass="48968">MKNNLVNVTNDDFIYQLIAQRIEGYLPKDLQQVYRTCEQIQLIATDCYFLHYSLYPFLRSKNEDDVLEEARKFLQDYISSDRYQKIKMLTTLDDEMSLAYSIALAKAVIGKVLGLIRLEHENPFDNLKAYVVWAMRAMVEGGEIPAILDYATEYAEEMVRNANDVRELIGGKRAGKEEGTFKKVLDLAEHMLYVKFMRDIVSFSKKLFSHIPKATYILKKRGRFGEELSGYSLTKRIDRALVRELALPEELFLKKFSGEGFLTKEKLSIAEGAYYILVDKSGSMVGEKTVWARSVALAIYRMASLKRRRYFLRFFDKKTHHLLSDPHEVVDAILKVKSNGGTDITNALRTAVKDLVERGLSDLTNTIVIITDGEDVVEDLSKDLKKANANLISVMIQGENETLKSISDCYMRAELSEAGGIKLLKIVEAS</sequence>
<keyword evidence="1" id="KW-0175">Coiled coil</keyword>
<dbReference type="HOGENOM" id="CLU_658279_0_0_2"/>
<dbReference type="Pfam" id="PF13519">
    <property type="entry name" value="VWA_2"/>
    <property type="match status" value="1"/>
</dbReference>
<dbReference type="InterPro" id="IPR002035">
    <property type="entry name" value="VWF_A"/>
</dbReference>
<name>D2RGP5_ARCPA</name>
<organism evidence="3 4">
    <name type="scientific">Archaeoglobus profundus (strain DSM 5631 / JCM 9629 / NBRC 100127 / Av18)</name>
    <dbReference type="NCBI Taxonomy" id="572546"/>
    <lineage>
        <taxon>Archaea</taxon>
        <taxon>Methanobacteriati</taxon>
        <taxon>Methanobacteriota</taxon>
        <taxon>Archaeoglobi</taxon>
        <taxon>Archaeoglobales</taxon>
        <taxon>Archaeoglobaceae</taxon>
        <taxon>Archaeoglobus</taxon>
    </lineage>
</organism>
<proteinExistence type="predicted"/>
<feature type="coiled-coil region" evidence="1">
    <location>
        <begin position="370"/>
        <end position="397"/>
    </location>
</feature>
<dbReference type="SMART" id="SM00327">
    <property type="entry name" value="VWA"/>
    <property type="match status" value="1"/>
</dbReference>
<evidence type="ECO:0000313" key="3">
    <source>
        <dbReference type="EMBL" id="ADB57470.1"/>
    </source>
</evidence>
<dbReference type="Proteomes" id="UP000001901">
    <property type="component" value="Chromosome"/>
</dbReference>
<dbReference type="PANTHER" id="PTHR36846">
    <property type="entry name" value="PROTEIN VIAA"/>
    <property type="match status" value="1"/>
</dbReference>
<protein>
    <submittedName>
        <fullName evidence="3">von Willebrand factor type A</fullName>
    </submittedName>
</protein>
<dbReference type="InterPro" id="IPR036465">
    <property type="entry name" value="vWFA_dom_sf"/>
</dbReference>
<dbReference type="EMBL" id="CP001857">
    <property type="protein sequence ID" value="ADB57470.1"/>
    <property type="molecule type" value="Genomic_DNA"/>
</dbReference>
<gene>
    <name evidence="3" type="ordered locus">Arcpr_0402</name>
</gene>
<feature type="domain" description="VWFA" evidence="2">
    <location>
        <begin position="273"/>
        <end position="407"/>
    </location>
</feature>
<evidence type="ECO:0000259" key="2">
    <source>
        <dbReference type="PROSITE" id="PS50234"/>
    </source>
</evidence>
<evidence type="ECO:0000256" key="1">
    <source>
        <dbReference type="SAM" id="Coils"/>
    </source>
</evidence>
<dbReference type="OrthoDB" id="64524at2157"/>
<dbReference type="eggNOG" id="arCOG00442">
    <property type="taxonomic scope" value="Archaea"/>
</dbReference>
<dbReference type="PANTHER" id="PTHR36846:SF1">
    <property type="entry name" value="PROTEIN VIAA"/>
    <property type="match status" value="1"/>
</dbReference>
<dbReference type="PaxDb" id="572546-Arcpr_0402"/>
<dbReference type="PROSITE" id="PS50234">
    <property type="entry name" value="VWFA"/>
    <property type="match status" value="1"/>
</dbReference>